<organism evidence="15 16">
    <name type="scientific">Ensete ventricosum</name>
    <name type="common">Abyssinian banana</name>
    <name type="synonym">Musa ensete</name>
    <dbReference type="NCBI Taxonomy" id="4639"/>
    <lineage>
        <taxon>Eukaryota</taxon>
        <taxon>Viridiplantae</taxon>
        <taxon>Streptophyta</taxon>
        <taxon>Embryophyta</taxon>
        <taxon>Tracheophyta</taxon>
        <taxon>Spermatophyta</taxon>
        <taxon>Magnoliopsida</taxon>
        <taxon>Liliopsida</taxon>
        <taxon>Zingiberales</taxon>
        <taxon>Musaceae</taxon>
        <taxon>Ensete</taxon>
    </lineage>
</organism>
<dbReference type="GO" id="GO:0009725">
    <property type="term" value="P:response to hormone"/>
    <property type="evidence" value="ECO:0007669"/>
    <property type="project" value="UniProtKB-ARBA"/>
</dbReference>
<feature type="compositionally biased region" description="Basic residues" evidence="13">
    <location>
        <begin position="13"/>
        <end position="27"/>
    </location>
</feature>
<feature type="region of interest" description="Disordered" evidence="13">
    <location>
        <begin position="1"/>
        <end position="35"/>
    </location>
</feature>
<dbReference type="InterPro" id="IPR037468">
    <property type="entry name" value="ARGOS/ARL/OSR1"/>
</dbReference>
<dbReference type="PANTHER" id="PTHR36023">
    <property type="entry name" value="ARGOS-LIKE PROTEIN"/>
    <property type="match status" value="1"/>
</dbReference>
<evidence type="ECO:0000256" key="11">
    <source>
        <dbReference type="ARBA" id="ARBA00023136"/>
    </source>
</evidence>
<comment type="subcellular location">
    <subcellularLocation>
        <location evidence="4">Cytoplasm</location>
    </subcellularLocation>
    <subcellularLocation>
        <location evidence="3">Endoplasmic reticulum</location>
    </subcellularLocation>
    <subcellularLocation>
        <location evidence="2">Membrane</location>
        <topology evidence="2">Multi-pass membrane protein</topology>
    </subcellularLocation>
    <subcellularLocation>
        <location evidence="1">Nucleus</location>
    </subcellularLocation>
</comment>
<protein>
    <recommendedName>
        <fullName evidence="17">ARGOS-like protein</fullName>
    </recommendedName>
</protein>
<keyword evidence="9" id="KW-0256">Endoplasmic reticulum</keyword>
<dbReference type="AlphaFoldDB" id="A0AAV8P9J4"/>
<evidence type="ECO:0000256" key="1">
    <source>
        <dbReference type="ARBA" id="ARBA00004123"/>
    </source>
</evidence>
<evidence type="ECO:0000256" key="2">
    <source>
        <dbReference type="ARBA" id="ARBA00004141"/>
    </source>
</evidence>
<accession>A0AAV8P9J4</accession>
<keyword evidence="6" id="KW-0217">Developmental protein</keyword>
<evidence type="ECO:0000313" key="15">
    <source>
        <dbReference type="EMBL" id="KAJ8476421.1"/>
    </source>
</evidence>
<comment type="caution">
    <text evidence="15">The sequence shown here is derived from an EMBL/GenBank/DDBJ whole genome shotgun (WGS) entry which is preliminary data.</text>
</comment>
<evidence type="ECO:0000256" key="10">
    <source>
        <dbReference type="ARBA" id="ARBA00022989"/>
    </source>
</evidence>
<dbReference type="GO" id="GO:0046622">
    <property type="term" value="P:positive regulation of organ growth"/>
    <property type="evidence" value="ECO:0007669"/>
    <property type="project" value="InterPro"/>
</dbReference>
<proteinExistence type="inferred from homology"/>
<evidence type="ECO:0000256" key="13">
    <source>
        <dbReference type="SAM" id="MobiDB-lite"/>
    </source>
</evidence>
<gene>
    <name evidence="15" type="ORF">OPV22_020148</name>
</gene>
<evidence type="ECO:0000256" key="4">
    <source>
        <dbReference type="ARBA" id="ARBA00004496"/>
    </source>
</evidence>
<keyword evidence="7" id="KW-0963">Cytoplasm</keyword>
<evidence type="ECO:0000313" key="16">
    <source>
        <dbReference type="Proteomes" id="UP001222027"/>
    </source>
</evidence>
<keyword evidence="11 14" id="KW-0472">Membrane</keyword>
<dbReference type="GO" id="GO:0016020">
    <property type="term" value="C:membrane"/>
    <property type="evidence" value="ECO:0007669"/>
    <property type="project" value="UniProtKB-SubCell"/>
</dbReference>
<evidence type="ECO:0000256" key="8">
    <source>
        <dbReference type="ARBA" id="ARBA00022692"/>
    </source>
</evidence>
<evidence type="ECO:0000256" key="7">
    <source>
        <dbReference type="ARBA" id="ARBA00022490"/>
    </source>
</evidence>
<evidence type="ECO:0000256" key="3">
    <source>
        <dbReference type="ARBA" id="ARBA00004240"/>
    </source>
</evidence>
<keyword evidence="12" id="KW-0539">Nucleus</keyword>
<feature type="transmembrane region" description="Helical" evidence="14">
    <location>
        <begin position="50"/>
        <end position="70"/>
    </location>
</feature>
<keyword evidence="8 14" id="KW-0812">Transmembrane</keyword>
<dbReference type="EMBL" id="JAQQAF010000006">
    <property type="protein sequence ID" value="KAJ8476421.1"/>
    <property type="molecule type" value="Genomic_DNA"/>
</dbReference>
<dbReference type="GO" id="GO:0005634">
    <property type="term" value="C:nucleus"/>
    <property type="evidence" value="ECO:0007669"/>
    <property type="project" value="UniProtKB-SubCell"/>
</dbReference>
<sequence>MDINHESASMDGRRKRHRIAATSRTKHGGLGSQEPDHKAFSSKYFSAESLLVLLCLTASLLILPVILPTLPPPPLAVLLLPIGILVLLMILAFMPSDVRKIASPCE</sequence>
<dbReference type="GO" id="GO:0005783">
    <property type="term" value="C:endoplasmic reticulum"/>
    <property type="evidence" value="ECO:0007669"/>
    <property type="project" value="UniProtKB-SubCell"/>
</dbReference>
<evidence type="ECO:0000256" key="5">
    <source>
        <dbReference type="ARBA" id="ARBA00006891"/>
    </source>
</evidence>
<evidence type="ECO:0000256" key="12">
    <source>
        <dbReference type="ARBA" id="ARBA00023242"/>
    </source>
</evidence>
<reference evidence="15 16" key="1">
    <citation type="submission" date="2022-12" db="EMBL/GenBank/DDBJ databases">
        <title>Chromosome-scale assembly of the Ensete ventricosum genome.</title>
        <authorList>
            <person name="Dussert Y."/>
            <person name="Stocks J."/>
            <person name="Wendawek A."/>
            <person name="Woldeyes F."/>
            <person name="Nichols R.A."/>
            <person name="Borrell J.S."/>
        </authorList>
    </citation>
    <scope>NUCLEOTIDE SEQUENCE [LARGE SCALE GENOMIC DNA]</scope>
    <source>
        <strain evidence="16">cv. Maze</strain>
        <tissue evidence="15">Seeds</tissue>
    </source>
</reference>
<feature type="transmembrane region" description="Helical" evidence="14">
    <location>
        <begin position="76"/>
        <end position="94"/>
    </location>
</feature>
<evidence type="ECO:0000256" key="6">
    <source>
        <dbReference type="ARBA" id="ARBA00022473"/>
    </source>
</evidence>
<evidence type="ECO:0008006" key="17">
    <source>
        <dbReference type="Google" id="ProtNLM"/>
    </source>
</evidence>
<dbReference type="Proteomes" id="UP001222027">
    <property type="component" value="Unassembled WGS sequence"/>
</dbReference>
<evidence type="ECO:0000256" key="9">
    <source>
        <dbReference type="ARBA" id="ARBA00022824"/>
    </source>
</evidence>
<keyword evidence="16" id="KW-1185">Reference proteome</keyword>
<comment type="similarity">
    <text evidence="5">Belongs to the plant organ size related (OSR) protein family.</text>
</comment>
<keyword evidence="10 14" id="KW-1133">Transmembrane helix</keyword>
<dbReference type="PANTHER" id="PTHR36023:SF3">
    <property type="entry name" value="ARGOS-LIKE PROTEIN"/>
    <property type="match status" value="1"/>
</dbReference>
<evidence type="ECO:0000256" key="14">
    <source>
        <dbReference type="SAM" id="Phobius"/>
    </source>
</evidence>
<name>A0AAV8P9J4_ENSVE</name>